<proteinExistence type="predicted"/>
<dbReference type="NCBIfam" id="TIGR00199">
    <property type="entry name" value="PncC_domain"/>
    <property type="match status" value="1"/>
</dbReference>
<dbReference type="InterPro" id="IPR036653">
    <property type="entry name" value="CinA-like_C"/>
</dbReference>
<feature type="transmembrane region" description="Helical" evidence="1">
    <location>
        <begin position="32"/>
        <end position="54"/>
    </location>
</feature>
<organism evidence="3 4">
    <name type="scientific">Bradyrhizobium retamae</name>
    <dbReference type="NCBI Taxonomy" id="1300035"/>
    <lineage>
        <taxon>Bacteria</taxon>
        <taxon>Pseudomonadati</taxon>
        <taxon>Pseudomonadota</taxon>
        <taxon>Alphaproteobacteria</taxon>
        <taxon>Hyphomicrobiales</taxon>
        <taxon>Nitrobacteraceae</taxon>
        <taxon>Bradyrhizobium</taxon>
    </lineage>
</organism>
<keyword evidence="1" id="KW-0472">Membrane</keyword>
<comment type="caution">
    <text evidence="3">The sequence shown here is derived from an EMBL/GenBank/DDBJ whole genome shotgun (WGS) entry which is preliminary data.</text>
</comment>
<dbReference type="Pfam" id="PF02464">
    <property type="entry name" value="CinA"/>
    <property type="match status" value="1"/>
</dbReference>
<evidence type="ECO:0000256" key="1">
    <source>
        <dbReference type="SAM" id="Phobius"/>
    </source>
</evidence>
<name>A0A0R3NJ23_9BRAD</name>
<reference evidence="3 4" key="1">
    <citation type="submission" date="2014-03" db="EMBL/GenBank/DDBJ databases">
        <title>Bradyrhizobium valentinum sp. nov., isolated from effective nodules of Lupinus mariae-josephae, a lupine endemic of basic-lime soils in Eastern Spain.</title>
        <authorList>
            <person name="Duran D."/>
            <person name="Rey L."/>
            <person name="Navarro A."/>
            <person name="Busquets A."/>
            <person name="Imperial J."/>
            <person name="Ruiz-Argueso T."/>
        </authorList>
    </citation>
    <scope>NUCLEOTIDE SEQUENCE [LARGE SCALE GENOMIC DNA]</scope>
    <source>
        <strain evidence="3 4">Ro19</strain>
    </source>
</reference>
<dbReference type="RefSeq" id="WP_057841153.1">
    <property type="nucleotide sequence ID" value="NZ_LLYA01000001.1"/>
</dbReference>
<evidence type="ECO:0000313" key="3">
    <source>
        <dbReference type="EMBL" id="KRR30269.1"/>
    </source>
</evidence>
<accession>A0A0R3NJ23</accession>
<dbReference type="InterPro" id="IPR008136">
    <property type="entry name" value="CinA_C"/>
</dbReference>
<feature type="domain" description="CinA C-terminal" evidence="2">
    <location>
        <begin position="6"/>
        <end position="157"/>
    </location>
</feature>
<sequence length="160" mass="16921">MKELVTIAEKIATQLIARKQTISVAESSTGGLISAALLSVPGASAYFLGGAVVYTRDARRLLMDIPDEAMKGIRSASEPYAKLLASQVRQRFSTDWGLSETGATGPTGNRYGDAAGHSCMAVAGPHNEVFTLETGSADRQANMQQFASTALNLLLENLSK</sequence>
<dbReference type="AlphaFoldDB" id="A0A0R3NJ23"/>
<dbReference type="Gene3D" id="3.90.950.20">
    <property type="entry name" value="CinA-like"/>
    <property type="match status" value="1"/>
</dbReference>
<gene>
    <name evidence="3" type="ORF">CQ13_00985</name>
</gene>
<evidence type="ECO:0000313" key="4">
    <source>
        <dbReference type="Proteomes" id="UP000052023"/>
    </source>
</evidence>
<dbReference type="SUPFAM" id="SSF142433">
    <property type="entry name" value="CinA-like"/>
    <property type="match status" value="1"/>
</dbReference>
<keyword evidence="1" id="KW-0812">Transmembrane</keyword>
<dbReference type="Proteomes" id="UP000052023">
    <property type="component" value="Unassembled WGS sequence"/>
</dbReference>
<protein>
    <submittedName>
        <fullName evidence="3">Damage-inducible protein</fullName>
    </submittedName>
</protein>
<evidence type="ECO:0000259" key="2">
    <source>
        <dbReference type="Pfam" id="PF02464"/>
    </source>
</evidence>
<keyword evidence="4" id="KW-1185">Reference proteome</keyword>
<dbReference type="OrthoDB" id="1253990at2"/>
<keyword evidence="1" id="KW-1133">Transmembrane helix</keyword>
<dbReference type="EMBL" id="LLYA01000001">
    <property type="protein sequence ID" value="KRR30269.1"/>
    <property type="molecule type" value="Genomic_DNA"/>
</dbReference>